<evidence type="ECO:0000313" key="3">
    <source>
        <dbReference type="EMBL" id="ANH39287.1"/>
    </source>
</evidence>
<dbReference type="OrthoDB" id="3781094at2"/>
<dbReference type="RefSeq" id="WP_068110981.1">
    <property type="nucleotide sequence ID" value="NZ_CP015079.1"/>
</dbReference>
<dbReference type="STRING" id="1300347.I601_2871"/>
<keyword evidence="2" id="KW-0732">Signal</keyword>
<proteinExistence type="predicted"/>
<keyword evidence="4" id="KW-1185">Reference proteome</keyword>
<feature type="chain" id="PRO_5039067152" description="Lipoprotein" evidence="2">
    <location>
        <begin position="28"/>
        <end position="283"/>
    </location>
</feature>
<feature type="compositionally biased region" description="Acidic residues" evidence="1">
    <location>
        <begin position="45"/>
        <end position="56"/>
    </location>
</feature>
<dbReference type="PATRIC" id="fig|1300347.3.peg.2870"/>
<sequence>MKRTLTWRRTAAAAVLPLALTGLSACGGDDAEKADDTSSTSSQTDTEESDTEESDAPEAGAEVSTDEFIGLVTGAFEKATTAKLTMSSESAGAPMVGEGEVDFSSNPMAMKFLMPDPAGGGGESEVIMVDSVMYMQMAEAQGKYVKIDFSDMGGGALGSMMADSMDPSKQAELMERGLVSATFIGEEDVDGEDMDHYSATVDGEDALKSIEGFEDLPKSAIPDDMTYDIWFDDEGLVRKIVFDMAEAGGATEMKMDDWGTDVSIEAPPADQVTTMADMMGSMG</sequence>
<evidence type="ECO:0008006" key="5">
    <source>
        <dbReference type="Google" id="ProtNLM"/>
    </source>
</evidence>
<dbReference type="PROSITE" id="PS51257">
    <property type="entry name" value="PROKAR_LIPOPROTEIN"/>
    <property type="match status" value="1"/>
</dbReference>
<dbReference type="AlphaFoldDB" id="A0A1A9GLT0"/>
<dbReference type="Proteomes" id="UP000077868">
    <property type="component" value="Chromosome"/>
</dbReference>
<reference evidence="3 4" key="1">
    <citation type="submission" date="2016-03" db="EMBL/GenBank/DDBJ databases">
        <title>Complete genome sequence of a soil Actinobacterium, Nocardioides dokdonensis FR1436.</title>
        <authorList>
            <person name="Kwon S.-K."/>
            <person name="Kim K."/>
            <person name="Kim J.F."/>
        </authorList>
    </citation>
    <scope>NUCLEOTIDE SEQUENCE [LARGE SCALE GENOMIC DNA]</scope>
    <source>
        <strain evidence="3 4">FR1436</strain>
    </source>
</reference>
<feature type="region of interest" description="Disordered" evidence="1">
    <location>
        <begin position="29"/>
        <end position="64"/>
    </location>
</feature>
<dbReference type="Gene3D" id="2.50.20.20">
    <property type="match status" value="1"/>
</dbReference>
<name>A0A1A9GLT0_9ACTN</name>
<evidence type="ECO:0000256" key="2">
    <source>
        <dbReference type="SAM" id="SignalP"/>
    </source>
</evidence>
<dbReference type="SUPFAM" id="SSF89392">
    <property type="entry name" value="Prokaryotic lipoproteins and lipoprotein localization factors"/>
    <property type="match status" value="1"/>
</dbReference>
<accession>A0A1A9GLT0</accession>
<dbReference type="InterPro" id="IPR029046">
    <property type="entry name" value="LolA/LolB/LppX"/>
</dbReference>
<dbReference type="KEGG" id="ndk:I601_2871"/>
<evidence type="ECO:0000313" key="4">
    <source>
        <dbReference type="Proteomes" id="UP000077868"/>
    </source>
</evidence>
<organism evidence="3 4">
    <name type="scientific">Nocardioides dokdonensis FR1436</name>
    <dbReference type="NCBI Taxonomy" id="1300347"/>
    <lineage>
        <taxon>Bacteria</taxon>
        <taxon>Bacillati</taxon>
        <taxon>Actinomycetota</taxon>
        <taxon>Actinomycetes</taxon>
        <taxon>Propionibacteriales</taxon>
        <taxon>Nocardioidaceae</taxon>
        <taxon>Nocardioides</taxon>
    </lineage>
</organism>
<gene>
    <name evidence="3" type="ORF">I601_2871</name>
</gene>
<evidence type="ECO:0000256" key="1">
    <source>
        <dbReference type="SAM" id="MobiDB-lite"/>
    </source>
</evidence>
<protein>
    <recommendedName>
        <fullName evidence="5">Lipoprotein</fullName>
    </recommendedName>
</protein>
<dbReference type="EMBL" id="CP015079">
    <property type="protein sequence ID" value="ANH39287.1"/>
    <property type="molecule type" value="Genomic_DNA"/>
</dbReference>
<feature type="signal peptide" evidence="2">
    <location>
        <begin position="1"/>
        <end position="27"/>
    </location>
</feature>